<keyword evidence="3" id="KW-1185">Reference proteome</keyword>
<name>A0A835DPU7_TETSI</name>
<dbReference type="EMBL" id="JABCRI010000004">
    <property type="protein sequence ID" value="KAF8407972.1"/>
    <property type="molecule type" value="Genomic_DNA"/>
</dbReference>
<dbReference type="AlphaFoldDB" id="A0A835DPU7"/>
<feature type="transmembrane region" description="Helical" evidence="1">
    <location>
        <begin position="14"/>
        <end position="33"/>
    </location>
</feature>
<evidence type="ECO:0000313" key="2">
    <source>
        <dbReference type="EMBL" id="KAF8407972.1"/>
    </source>
</evidence>
<gene>
    <name evidence="2" type="ORF">HHK36_007112</name>
</gene>
<feature type="transmembrane region" description="Helical" evidence="1">
    <location>
        <begin position="45"/>
        <end position="65"/>
    </location>
</feature>
<evidence type="ECO:0000256" key="1">
    <source>
        <dbReference type="SAM" id="Phobius"/>
    </source>
</evidence>
<proteinExistence type="predicted"/>
<comment type="caution">
    <text evidence="2">The sequence shown here is derived from an EMBL/GenBank/DDBJ whole genome shotgun (WGS) entry which is preliminary data.</text>
</comment>
<evidence type="ECO:0000313" key="3">
    <source>
        <dbReference type="Proteomes" id="UP000655225"/>
    </source>
</evidence>
<dbReference type="InterPro" id="IPR010530">
    <property type="entry name" value="B12D"/>
</dbReference>
<dbReference type="PANTHER" id="PTHR33417">
    <property type="entry name" value="G-BOX BINDING PROTEIN"/>
    <property type="match status" value="1"/>
</dbReference>
<keyword evidence="1" id="KW-0812">Transmembrane</keyword>
<dbReference type="Proteomes" id="UP000655225">
    <property type="component" value="Unassembled WGS sequence"/>
</dbReference>
<organism evidence="2 3">
    <name type="scientific">Tetracentron sinense</name>
    <name type="common">Spur-leaf</name>
    <dbReference type="NCBI Taxonomy" id="13715"/>
    <lineage>
        <taxon>Eukaryota</taxon>
        <taxon>Viridiplantae</taxon>
        <taxon>Streptophyta</taxon>
        <taxon>Embryophyta</taxon>
        <taxon>Tracheophyta</taxon>
        <taxon>Spermatophyta</taxon>
        <taxon>Magnoliopsida</taxon>
        <taxon>Trochodendrales</taxon>
        <taxon>Trochodendraceae</taxon>
        <taxon>Tetracentron</taxon>
    </lineage>
</organism>
<accession>A0A835DPU7</accession>
<dbReference type="OrthoDB" id="202195at2759"/>
<dbReference type="Pfam" id="PF06522">
    <property type="entry name" value="B12D"/>
    <property type="match status" value="1"/>
</dbReference>
<protein>
    <submittedName>
        <fullName evidence="2">Uncharacterized protein</fullName>
    </submittedName>
</protein>
<keyword evidence="1" id="KW-1133">Transmembrane helix</keyword>
<reference evidence="2 3" key="1">
    <citation type="submission" date="2020-04" db="EMBL/GenBank/DDBJ databases">
        <title>Plant Genome Project.</title>
        <authorList>
            <person name="Zhang R.-G."/>
        </authorList>
    </citation>
    <scope>NUCLEOTIDE SEQUENCE [LARGE SCALE GENOMIC DNA]</scope>
    <source>
        <strain evidence="2">YNK0</strain>
        <tissue evidence="2">Leaf</tissue>
    </source>
</reference>
<keyword evidence="1" id="KW-0472">Membrane</keyword>
<sequence length="170" mass="18665">MASSNLSRWLRPEVYPLFAAVGVAIGICGFQLVRNICFNPEVRSLLFHSLYISSHPFMYVCMYGLSDCRFLLGDLDLGLSTATQLWEGNPKLSDAPEENNLSTARVNKESRAAGVLENFAEGEKCSKLKSMVLVQNASWFLFALLPLLVCDSAGTVLSCDLAGAPKEAHW</sequence>